<reference evidence="1 2" key="1">
    <citation type="submission" date="2024-01" db="EMBL/GenBank/DDBJ databases">
        <title>The genomes of 5 underutilized Papilionoideae crops provide insights into root nodulation and disease resistanc.</title>
        <authorList>
            <person name="Jiang F."/>
        </authorList>
    </citation>
    <scope>NUCLEOTIDE SEQUENCE [LARGE SCALE GENOMIC DNA]</scope>
    <source>
        <strain evidence="1">LVBAO_FW01</strain>
        <tissue evidence="1">Leaves</tissue>
    </source>
</reference>
<name>A0AAN9PPF3_CANGL</name>
<protein>
    <submittedName>
        <fullName evidence="1">Uncharacterized protein</fullName>
    </submittedName>
</protein>
<evidence type="ECO:0000313" key="1">
    <source>
        <dbReference type="EMBL" id="KAK7304952.1"/>
    </source>
</evidence>
<evidence type="ECO:0000313" key="2">
    <source>
        <dbReference type="Proteomes" id="UP001367508"/>
    </source>
</evidence>
<proteinExistence type="predicted"/>
<dbReference type="EMBL" id="JAYMYQ010000011">
    <property type="protein sequence ID" value="KAK7304952.1"/>
    <property type="molecule type" value="Genomic_DNA"/>
</dbReference>
<keyword evidence="2" id="KW-1185">Reference proteome</keyword>
<organism evidence="1 2">
    <name type="scientific">Canavalia gladiata</name>
    <name type="common">Sword bean</name>
    <name type="synonym">Dolichos gladiatus</name>
    <dbReference type="NCBI Taxonomy" id="3824"/>
    <lineage>
        <taxon>Eukaryota</taxon>
        <taxon>Viridiplantae</taxon>
        <taxon>Streptophyta</taxon>
        <taxon>Embryophyta</taxon>
        <taxon>Tracheophyta</taxon>
        <taxon>Spermatophyta</taxon>
        <taxon>Magnoliopsida</taxon>
        <taxon>eudicotyledons</taxon>
        <taxon>Gunneridae</taxon>
        <taxon>Pentapetalae</taxon>
        <taxon>rosids</taxon>
        <taxon>fabids</taxon>
        <taxon>Fabales</taxon>
        <taxon>Fabaceae</taxon>
        <taxon>Papilionoideae</taxon>
        <taxon>50 kb inversion clade</taxon>
        <taxon>NPAAA clade</taxon>
        <taxon>indigoferoid/millettioid clade</taxon>
        <taxon>Phaseoleae</taxon>
        <taxon>Canavalia</taxon>
    </lineage>
</organism>
<gene>
    <name evidence="1" type="ORF">VNO77_42848</name>
</gene>
<comment type="caution">
    <text evidence="1">The sequence shown here is derived from an EMBL/GenBank/DDBJ whole genome shotgun (WGS) entry which is preliminary data.</text>
</comment>
<dbReference type="AlphaFoldDB" id="A0AAN9PPF3"/>
<dbReference type="Proteomes" id="UP001367508">
    <property type="component" value="Unassembled WGS sequence"/>
</dbReference>
<sequence length="122" mass="14144">MIEIQIRRKIQLSEPVHAARFSEEKVQPLCNQSMTESNCRIELNYATSRESEKSRFSMEEREGSVGVWQLGKSWFVMIVVRPGQIGPTRLRGLKRVVVTLLEKATRSWLFREFLSENGVSPF</sequence>
<accession>A0AAN9PPF3</accession>